<reference evidence="13 14" key="1">
    <citation type="submission" date="2015-01" db="EMBL/GenBank/DDBJ databases">
        <title>The Genome Sequence of Capronia semiimmersa CBS27337.</title>
        <authorList>
            <consortium name="The Broad Institute Genomics Platform"/>
            <person name="Cuomo C."/>
            <person name="de Hoog S."/>
            <person name="Gorbushina A."/>
            <person name="Stielow B."/>
            <person name="Teixiera M."/>
            <person name="Abouelleil A."/>
            <person name="Chapman S.B."/>
            <person name="Priest M."/>
            <person name="Young S.K."/>
            <person name="Wortman J."/>
            <person name="Nusbaum C."/>
            <person name="Birren B."/>
        </authorList>
    </citation>
    <scope>NUCLEOTIDE SEQUENCE [LARGE SCALE GENOMIC DNA]</scope>
    <source>
        <strain evidence="13 14">CBS 27337</strain>
    </source>
</reference>
<evidence type="ECO:0000313" key="14">
    <source>
        <dbReference type="Proteomes" id="UP000054266"/>
    </source>
</evidence>
<dbReference type="FunFam" id="1.50.10.20:FF:000006">
    <property type="entry name" value="Mannan endo-1,6-alpha-mannosidase"/>
    <property type="match status" value="1"/>
</dbReference>
<name>A0A0D2FLI9_9EURO</name>
<gene>
    <name evidence="13" type="ORF">PV04_04895</name>
</gene>
<dbReference type="STRING" id="5601.A0A0D2FLI9"/>
<protein>
    <recommendedName>
        <fullName evidence="4 10">Mannan endo-1,6-alpha-mannosidase</fullName>
        <ecNumber evidence="4 10">3.2.1.101</ecNumber>
    </recommendedName>
</protein>
<dbReference type="PIRSF" id="PIRSF016302">
    <property type="entry name" value="Man_a_manosd"/>
    <property type="match status" value="1"/>
</dbReference>
<feature type="transmembrane region" description="Helical" evidence="12">
    <location>
        <begin position="441"/>
        <end position="462"/>
    </location>
</feature>
<evidence type="ECO:0000256" key="11">
    <source>
        <dbReference type="SAM" id="MobiDB-lite"/>
    </source>
</evidence>
<dbReference type="GO" id="GO:0009272">
    <property type="term" value="P:fungal-type cell wall biogenesis"/>
    <property type="evidence" value="ECO:0007669"/>
    <property type="project" value="TreeGrafter"/>
</dbReference>
<evidence type="ECO:0000256" key="1">
    <source>
        <dbReference type="ARBA" id="ARBA00001452"/>
    </source>
</evidence>
<evidence type="ECO:0000256" key="8">
    <source>
        <dbReference type="ARBA" id="ARBA00023180"/>
    </source>
</evidence>
<evidence type="ECO:0000256" key="10">
    <source>
        <dbReference type="PIRNR" id="PIRNR016302"/>
    </source>
</evidence>
<organism evidence="13 14">
    <name type="scientific">Phialophora macrospora</name>
    <dbReference type="NCBI Taxonomy" id="1851006"/>
    <lineage>
        <taxon>Eukaryota</taxon>
        <taxon>Fungi</taxon>
        <taxon>Dikarya</taxon>
        <taxon>Ascomycota</taxon>
        <taxon>Pezizomycotina</taxon>
        <taxon>Eurotiomycetes</taxon>
        <taxon>Chaetothyriomycetidae</taxon>
        <taxon>Chaetothyriales</taxon>
        <taxon>Herpotrichiellaceae</taxon>
        <taxon>Phialophora</taxon>
    </lineage>
</organism>
<feature type="compositionally biased region" description="Polar residues" evidence="11">
    <location>
        <begin position="400"/>
        <end position="413"/>
    </location>
</feature>
<dbReference type="SUPFAM" id="SSF48208">
    <property type="entry name" value="Six-hairpin glycosidases"/>
    <property type="match status" value="1"/>
</dbReference>
<evidence type="ECO:0000256" key="7">
    <source>
        <dbReference type="ARBA" id="ARBA00023136"/>
    </source>
</evidence>
<keyword evidence="12" id="KW-0812">Transmembrane</keyword>
<dbReference type="GO" id="GO:0012505">
    <property type="term" value="C:endomembrane system"/>
    <property type="evidence" value="ECO:0007669"/>
    <property type="project" value="UniProtKB-SubCell"/>
</dbReference>
<dbReference type="GO" id="GO:0016052">
    <property type="term" value="P:carbohydrate catabolic process"/>
    <property type="evidence" value="ECO:0007669"/>
    <property type="project" value="InterPro"/>
</dbReference>
<keyword evidence="9 10" id="KW-0326">Glycosidase</keyword>
<dbReference type="PANTHER" id="PTHR12145:SF36">
    <property type="entry name" value="MANNAN ENDO-1,6-ALPHA-MANNOSIDASE DCW1"/>
    <property type="match status" value="1"/>
</dbReference>
<evidence type="ECO:0000256" key="3">
    <source>
        <dbReference type="ARBA" id="ARBA00009699"/>
    </source>
</evidence>
<evidence type="ECO:0000256" key="12">
    <source>
        <dbReference type="SAM" id="Phobius"/>
    </source>
</evidence>
<comment type="catalytic activity">
    <reaction evidence="1 10">
        <text>Random hydrolysis of (1-&gt;6)-alpha-D-mannosidic linkages in unbranched (1-&gt;6)-mannans.</text>
        <dbReference type="EC" id="3.2.1.101"/>
    </reaction>
</comment>
<dbReference type="EC" id="3.2.1.101" evidence="4 10"/>
<comment type="subcellular location">
    <subcellularLocation>
        <location evidence="2">Endomembrane system</location>
    </subcellularLocation>
</comment>
<comment type="similarity">
    <text evidence="3 10">Belongs to the glycosyl hydrolase 76 family.</text>
</comment>
<accession>A0A0D2FLI9</accession>
<sequence>MRLLPLALVPGALAIALDINDQNSVVSTLSTIAYDMMTIYTGNQTGQVPGLLPGGLSCDPNNVGIYCWWEAGAMFGALINYWQYTNDSSYNPVVAQALQFQRGPDNNFNPPNQSRSMGIDDQAFWAFSAMDAVEANFPESDEEDAPSWLALAQAVYNFQRDYWDTATCGGGFRWQVFSFNAGYNLKNAVSNGGNFQLAARLAYVTGNQSYADWATTVYEWMESSVLMQTDPSTGNLFIWDNTDSNNNCTDQTRYIWTYNYGTLLVGAAYMYNYTNGGQVWLDRVNTILNSTLSLFFPAEYGGSIMSEVLCESTNVCDQDQKSFKAYLARWMAVTSLLVPQTAGQIVPKLQASAQAAAGQCDGGSTGRECGMQWYTTTWDTTTGVGQQMAALSVIGSTLNRDSLTPKSTRTGATSKGDPNAGSEAPKSPSALRSKITTGDKAGAAILTILATAIIIGGAVWLVT</sequence>
<dbReference type="GO" id="GO:0008496">
    <property type="term" value="F:mannan endo-1,6-alpha-mannosidase activity"/>
    <property type="evidence" value="ECO:0007669"/>
    <property type="project" value="UniProtKB-UniRule"/>
</dbReference>
<dbReference type="Proteomes" id="UP000054266">
    <property type="component" value="Unassembled WGS sequence"/>
</dbReference>
<dbReference type="InterPro" id="IPR014480">
    <property type="entry name" value="Mannan-1_6-alpha_mannosidase"/>
</dbReference>
<evidence type="ECO:0000256" key="6">
    <source>
        <dbReference type="ARBA" id="ARBA00022801"/>
    </source>
</evidence>
<dbReference type="InterPro" id="IPR005198">
    <property type="entry name" value="Glyco_hydro_76"/>
</dbReference>
<keyword evidence="5" id="KW-0732">Signal</keyword>
<evidence type="ECO:0000256" key="4">
    <source>
        <dbReference type="ARBA" id="ARBA00012350"/>
    </source>
</evidence>
<keyword evidence="8" id="KW-0325">Glycoprotein</keyword>
<evidence type="ECO:0000256" key="9">
    <source>
        <dbReference type="ARBA" id="ARBA00023295"/>
    </source>
</evidence>
<dbReference type="Gene3D" id="1.50.10.20">
    <property type="match status" value="1"/>
</dbReference>
<feature type="region of interest" description="Disordered" evidence="11">
    <location>
        <begin position="400"/>
        <end position="433"/>
    </location>
</feature>
<evidence type="ECO:0000256" key="5">
    <source>
        <dbReference type="ARBA" id="ARBA00022729"/>
    </source>
</evidence>
<keyword evidence="12" id="KW-1133">Transmembrane helix</keyword>
<keyword evidence="14" id="KW-1185">Reference proteome</keyword>
<evidence type="ECO:0000313" key="13">
    <source>
        <dbReference type="EMBL" id="KIW68988.1"/>
    </source>
</evidence>
<evidence type="ECO:0000256" key="2">
    <source>
        <dbReference type="ARBA" id="ARBA00004308"/>
    </source>
</evidence>
<dbReference type="InterPro" id="IPR008928">
    <property type="entry name" value="6-hairpin_glycosidase_sf"/>
</dbReference>
<keyword evidence="6 10" id="KW-0378">Hydrolase</keyword>
<dbReference type="Pfam" id="PF03663">
    <property type="entry name" value="Glyco_hydro_76"/>
    <property type="match status" value="1"/>
</dbReference>
<dbReference type="AlphaFoldDB" id="A0A0D2FLI9"/>
<dbReference type="HOGENOM" id="CLU_025694_1_2_1"/>
<keyword evidence="7 12" id="KW-0472">Membrane</keyword>
<dbReference type="PANTHER" id="PTHR12145">
    <property type="entry name" value="MANNAN ENDO-1,6-ALPHA-MANNOSIDASE DCW1"/>
    <property type="match status" value="1"/>
</dbReference>
<dbReference type="EMBL" id="KN846958">
    <property type="protein sequence ID" value="KIW68988.1"/>
    <property type="molecule type" value="Genomic_DNA"/>
</dbReference>
<proteinExistence type="inferred from homology"/>